<comment type="caution">
    <text evidence="2">The sequence shown here is derived from an EMBL/GenBank/DDBJ whole genome shotgun (WGS) entry which is preliminary data.</text>
</comment>
<keyword evidence="3" id="KW-1185">Reference proteome</keyword>
<evidence type="ECO:0000313" key="3">
    <source>
        <dbReference type="Proteomes" id="UP000266861"/>
    </source>
</evidence>
<feature type="region of interest" description="Disordered" evidence="1">
    <location>
        <begin position="1"/>
        <end position="30"/>
    </location>
</feature>
<proteinExistence type="predicted"/>
<protein>
    <submittedName>
        <fullName evidence="2">Uncharacterized protein</fullName>
    </submittedName>
</protein>
<dbReference type="Proteomes" id="UP000266861">
    <property type="component" value="Unassembled WGS sequence"/>
</dbReference>
<gene>
    <name evidence="2" type="ORF">Glove_547g40</name>
</gene>
<organism evidence="2 3">
    <name type="scientific">Diversispora epigaea</name>
    <dbReference type="NCBI Taxonomy" id="1348612"/>
    <lineage>
        <taxon>Eukaryota</taxon>
        <taxon>Fungi</taxon>
        <taxon>Fungi incertae sedis</taxon>
        <taxon>Mucoromycota</taxon>
        <taxon>Glomeromycotina</taxon>
        <taxon>Glomeromycetes</taxon>
        <taxon>Diversisporales</taxon>
        <taxon>Diversisporaceae</taxon>
        <taxon>Diversispora</taxon>
    </lineage>
</organism>
<evidence type="ECO:0000313" key="2">
    <source>
        <dbReference type="EMBL" id="RHZ48526.1"/>
    </source>
</evidence>
<dbReference type="AlphaFoldDB" id="A0A397GGK1"/>
<sequence>MMIDSLENKNLLNNKNNFEDEDEDSYNAEAKKESLISNISHSSVLFFENMELSNSNAKNYSFNNYASDNNNICEEAG</sequence>
<dbReference type="EMBL" id="PQFF01000466">
    <property type="protein sequence ID" value="RHZ48526.1"/>
    <property type="molecule type" value="Genomic_DNA"/>
</dbReference>
<accession>A0A397GGK1</accession>
<name>A0A397GGK1_9GLOM</name>
<reference evidence="2 3" key="1">
    <citation type="submission" date="2018-08" db="EMBL/GenBank/DDBJ databases">
        <title>Genome and evolution of the arbuscular mycorrhizal fungus Diversispora epigaea (formerly Glomus versiforme) and its bacterial endosymbionts.</title>
        <authorList>
            <person name="Sun X."/>
            <person name="Fei Z."/>
            <person name="Harrison M."/>
        </authorList>
    </citation>
    <scope>NUCLEOTIDE SEQUENCE [LARGE SCALE GENOMIC DNA]</scope>
    <source>
        <strain evidence="2 3">IT104</strain>
    </source>
</reference>
<evidence type="ECO:0000256" key="1">
    <source>
        <dbReference type="SAM" id="MobiDB-lite"/>
    </source>
</evidence>